<dbReference type="OrthoDB" id="10001768at2759"/>
<keyword evidence="7" id="KW-1185">Reference proteome</keyword>
<evidence type="ECO:0000256" key="3">
    <source>
        <dbReference type="ARBA" id="ARBA00022989"/>
    </source>
</evidence>
<comment type="caution">
    <text evidence="6">The sequence shown here is derived from an EMBL/GenBank/DDBJ whole genome shotgun (WGS) entry which is preliminary data.</text>
</comment>
<proteinExistence type="predicted"/>
<organism evidence="6 7">
    <name type="scientific">Phrynocephalus forsythii</name>
    <dbReference type="NCBI Taxonomy" id="171643"/>
    <lineage>
        <taxon>Eukaryota</taxon>
        <taxon>Metazoa</taxon>
        <taxon>Chordata</taxon>
        <taxon>Craniata</taxon>
        <taxon>Vertebrata</taxon>
        <taxon>Euteleostomi</taxon>
        <taxon>Lepidosauria</taxon>
        <taxon>Squamata</taxon>
        <taxon>Bifurcata</taxon>
        <taxon>Unidentata</taxon>
        <taxon>Episquamata</taxon>
        <taxon>Toxicofera</taxon>
        <taxon>Iguania</taxon>
        <taxon>Acrodonta</taxon>
        <taxon>Agamidae</taxon>
        <taxon>Agaminae</taxon>
        <taxon>Phrynocephalus</taxon>
    </lineage>
</organism>
<comment type="subcellular location">
    <subcellularLocation>
        <location evidence="1">Membrane</location>
        <topology evidence="1">Multi-pass membrane protein</topology>
    </subcellularLocation>
</comment>
<accession>A0A9Q0XH34</accession>
<name>A0A9Q0XH34_9SAUR</name>
<feature type="transmembrane region" description="Helical" evidence="5">
    <location>
        <begin position="20"/>
        <end position="40"/>
    </location>
</feature>
<protein>
    <recommendedName>
        <fullName evidence="8">Germ cell-specific gene 1-like protein</fullName>
    </recommendedName>
</protein>
<sequence length="181" mass="19739">MCLDAVYYANFIDGLKINAFAAVITVLAGLLGMVAHMMYMTVFQVAVNLGPKDWRPQSWYYGWSFGMAWLSFTLCMSSSVLTLNTYTKTILEFKYRRRIFEKHTASMGSLRGSGSPALAPDLERFLWDKYIFSVSDSLDFSPSPPGPIAAGVGRKAYAGGYAGLAGGYSGDAGDEDDGEPC</sequence>
<evidence type="ECO:0000313" key="7">
    <source>
        <dbReference type="Proteomes" id="UP001142489"/>
    </source>
</evidence>
<evidence type="ECO:0000313" key="6">
    <source>
        <dbReference type="EMBL" id="KAJ7314000.1"/>
    </source>
</evidence>
<keyword evidence="4 5" id="KW-0472">Membrane</keyword>
<keyword evidence="2 5" id="KW-0812">Transmembrane</keyword>
<evidence type="ECO:0000256" key="1">
    <source>
        <dbReference type="ARBA" id="ARBA00004141"/>
    </source>
</evidence>
<evidence type="ECO:0000256" key="2">
    <source>
        <dbReference type="ARBA" id="ARBA00022692"/>
    </source>
</evidence>
<dbReference type="GO" id="GO:0005886">
    <property type="term" value="C:plasma membrane"/>
    <property type="evidence" value="ECO:0007669"/>
    <property type="project" value="TreeGrafter"/>
</dbReference>
<reference evidence="6" key="1">
    <citation type="journal article" date="2023" name="DNA Res.">
        <title>Chromosome-level genome assembly of Phrynocephalus forsythii using third-generation DNA sequencing and Hi-C analysis.</title>
        <authorList>
            <person name="Qi Y."/>
            <person name="Zhao W."/>
            <person name="Zhao Y."/>
            <person name="Niu C."/>
            <person name="Cao S."/>
            <person name="Zhang Y."/>
        </authorList>
    </citation>
    <scope>NUCLEOTIDE SEQUENCE</scope>
    <source>
        <tissue evidence="6">Muscle</tissue>
    </source>
</reference>
<dbReference type="AlphaFoldDB" id="A0A9Q0XH34"/>
<feature type="transmembrane region" description="Helical" evidence="5">
    <location>
        <begin position="60"/>
        <end position="87"/>
    </location>
</feature>
<dbReference type="Gene3D" id="1.20.140.150">
    <property type="match status" value="1"/>
</dbReference>
<dbReference type="InterPro" id="IPR050579">
    <property type="entry name" value="PMP-22/EMP/MP20-like"/>
</dbReference>
<dbReference type="PANTHER" id="PTHR10671">
    <property type="entry name" value="EPITHELIAL MEMBRANE PROTEIN-RELATED"/>
    <property type="match status" value="1"/>
</dbReference>
<dbReference type="Proteomes" id="UP001142489">
    <property type="component" value="Unassembled WGS sequence"/>
</dbReference>
<evidence type="ECO:0000256" key="5">
    <source>
        <dbReference type="SAM" id="Phobius"/>
    </source>
</evidence>
<dbReference type="EMBL" id="JAPFRF010000012">
    <property type="protein sequence ID" value="KAJ7314000.1"/>
    <property type="molecule type" value="Genomic_DNA"/>
</dbReference>
<keyword evidence="3 5" id="KW-1133">Transmembrane helix</keyword>
<dbReference type="PANTHER" id="PTHR10671:SF78">
    <property type="entry name" value="SI:CH211-232M10.6"/>
    <property type="match status" value="1"/>
</dbReference>
<evidence type="ECO:0008006" key="8">
    <source>
        <dbReference type="Google" id="ProtNLM"/>
    </source>
</evidence>
<gene>
    <name evidence="6" type="ORF">JRQ81_005868</name>
</gene>
<evidence type="ECO:0000256" key="4">
    <source>
        <dbReference type="ARBA" id="ARBA00023136"/>
    </source>
</evidence>